<evidence type="ECO:0000259" key="14">
    <source>
        <dbReference type="Pfam" id="PF01676"/>
    </source>
</evidence>
<dbReference type="GO" id="GO:0006007">
    <property type="term" value="P:glucose catabolic process"/>
    <property type="evidence" value="ECO:0007669"/>
    <property type="project" value="InterPro"/>
</dbReference>
<feature type="binding site" evidence="10 12">
    <location>
        <position position="183"/>
    </location>
    <ligand>
        <name>substrate</name>
    </ligand>
</feature>
<dbReference type="UniPathway" id="UPA00109">
    <property type="reaction ID" value="UER00186"/>
</dbReference>
<evidence type="ECO:0000256" key="13">
    <source>
        <dbReference type="PIRSR" id="PIRSR001492-3"/>
    </source>
</evidence>
<dbReference type="InterPro" id="IPR036646">
    <property type="entry name" value="PGAM_B_sf"/>
</dbReference>
<dbReference type="PIRSF" id="PIRSF001492">
    <property type="entry name" value="IPGAM"/>
    <property type="match status" value="1"/>
</dbReference>
<comment type="pathway">
    <text evidence="4 10">Carbohydrate degradation; glycolysis; pyruvate from D-glyceraldehyde 3-phosphate: step 3/5.</text>
</comment>
<evidence type="ECO:0000256" key="9">
    <source>
        <dbReference type="ARBA" id="ARBA00023235"/>
    </source>
</evidence>
<feature type="binding site" evidence="10 12">
    <location>
        <position position="121"/>
    </location>
    <ligand>
        <name>substrate</name>
    </ligand>
</feature>
<dbReference type="Gene3D" id="3.40.720.10">
    <property type="entry name" value="Alkaline Phosphatase, subunit A"/>
    <property type="match status" value="1"/>
</dbReference>
<comment type="subunit">
    <text evidence="10">Monomer.</text>
</comment>
<evidence type="ECO:0000259" key="15">
    <source>
        <dbReference type="Pfam" id="PF06415"/>
    </source>
</evidence>
<evidence type="ECO:0000256" key="12">
    <source>
        <dbReference type="PIRSR" id="PIRSR001492-2"/>
    </source>
</evidence>
<dbReference type="Gene3D" id="3.40.1450.10">
    <property type="entry name" value="BPG-independent phosphoglycerate mutase, domain B"/>
    <property type="match status" value="1"/>
</dbReference>
<comment type="caution">
    <text evidence="16">The sequence shown here is derived from an EMBL/GenBank/DDBJ whole genome shotgun (WGS) entry which is preliminary data.</text>
</comment>
<name>A0A1F5ZPV2_9BACT</name>
<accession>A0A1F5ZPV2</accession>
<dbReference type="GO" id="GO:0005829">
    <property type="term" value="C:cytosol"/>
    <property type="evidence" value="ECO:0007669"/>
    <property type="project" value="TreeGrafter"/>
</dbReference>
<feature type="domain" description="Metalloenzyme" evidence="14">
    <location>
        <begin position="2"/>
        <end position="527"/>
    </location>
</feature>
<dbReference type="PANTHER" id="PTHR31637:SF0">
    <property type="entry name" value="2,3-BISPHOSPHOGLYCERATE-INDEPENDENT PHOSPHOGLYCERATE MUTASE"/>
    <property type="match status" value="1"/>
</dbReference>
<evidence type="ECO:0000256" key="7">
    <source>
        <dbReference type="ARBA" id="ARBA00023152"/>
    </source>
</evidence>
<dbReference type="Proteomes" id="UP000177383">
    <property type="component" value="Unassembled WGS sequence"/>
</dbReference>
<keyword evidence="9 10" id="KW-0413">Isomerase</keyword>
<feature type="binding site" evidence="13">
    <location>
        <position position="487"/>
    </location>
    <ligand>
        <name>Mn(2+)</name>
        <dbReference type="ChEBI" id="CHEBI:29035"/>
        <label>1</label>
    </ligand>
</feature>
<dbReference type="AlphaFoldDB" id="A0A1F5ZPV2"/>
<comment type="similarity">
    <text evidence="5 10">Belongs to the BPG-independent phosphoglycerate mutase family.</text>
</comment>
<keyword evidence="7 10" id="KW-0324">Glycolysis</keyword>
<keyword evidence="6 13" id="KW-0479">Metal-binding</keyword>
<dbReference type="PANTHER" id="PTHR31637">
    <property type="entry name" value="2,3-BISPHOSPHOGLYCERATE-INDEPENDENT PHOSPHOGLYCERATE MUTASE"/>
    <property type="match status" value="1"/>
</dbReference>
<dbReference type="GO" id="GO:0030145">
    <property type="term" value="F:manganese ion binding"/>
    <property type="evidence" value="ECO:0007669"/>
    <property type="project" value="InterPro"/>
</dbReference>
<evidence type="ECO:0000313" key="16">
    <source>
        <dbReference type="EMBL" id="OGG14375.1"/>
    </source>
</evidence>
<feature type="domain" description="BPG-independent PGAM N-terminal" evidence="15">
    <location>
        <begin position="80"/>
        <end position="322"/>
    </location>
</feature>
<dbReference type="InterPro" id="IPR005995">
    <property type="entry name" value="Pgm_bpd_ind"/>
</dbReference>
<feature type="binding site" evidence="13">
    <location>
        <position position="469"/>
    </location>
    <ligand>
        <name>Mn(2+)</name>
        <dbReference type="ChEBI" id="CHEBI:29035"/>
        <label>2</label>
    </ligand>
</feature>
<dbReference type="Pfam" id="PF01676">
    <property type="entry name" value="Metalloenzyme"/>
    <property type="match status" value="1"/>
</dbReference>
<dbReference type="InterPro" id="IPR006124">
    <property type="entry name" value="Metalloenzyme"/>
</dbReference>
<evidence type="ECO:0000256" key="1">
    <source>
        <dbReference type="ARBA" id="ARBA00000370"/>
    </source>
</evidence>
<protein>
    <recommendedName>
        <fullName evidence="10 11">2,3-bisphosphoglycerate-independent phosphoglycerate mutase</fullName>
        <shortName evidence="10">BPG-independent PGAM</shortName>
        <shortName evidence="10">Phosphoglyceromutase</shortName>
        <shortName evidence="10">iPGM</shortName>
        <ecNumber evidence="10 11">5.4.2.12</ecNumber>
    </recommendedName>
</protein>
<feature type="binding site" evidence="10 12">
    <location>
        <begin position="258"/>
        <end position="261"/>
    </location>
    <ligand>
        <name>substrate</name>
    </ligand>
</feature>
<feature type="binding site" evidence="10 12">
    <location>
        <position position="189"/>
    </location>
    <ligand>
        <name>substrate</name>
    </ligand>
</feature>
<evidence type="ECO:0000256" key="3">
    <source>
        <dbReference type="ARBA" id="ARBA00002315"/>
    </source>
</evidence>
<comment type="function">
    <text evidence="3 10">Catalyzes the interconversion of 2-phosphoglycerate and 3-phosphoglycerate.</text>
</comment>
<evidence type="ECO:0000256" key="5">
    <source>
        <dbReference type="ARBA" id="ARBA00008819"/>
    </source>
</evidence>
<comment type="cofactor">
    <cofactor evidence="2">
        <name>Mn(2+)</name>
        <dbReference type="ChEBI" id="CHEBI:29035"/>
    </cofactor>
</comment>
<feature type="binding site" evidence="13">
    <location>
        <position position="431"/>
    </location>
    <ligand>
        <name>Mn(2+)</name>
        <dbReference type="ChEBI" id="CHEBI:29035"/>
        <label>1</label>
    </ligand>
</feature>
<evidence type="ECO:0000313" key="17">
    <source>
        <dbReference type="Proteomes" id="UP000177383"/>
    </source>
</evidence>
<dbReference type="HAMAP" id="MF_01038">
    <property type="entry name" value="GpmI"/>
    <property type="match status" value="1"/>
</dbReference>
<dbReference type="STRING" id="1798375.A2773_02975"/>
<dbReference type="FunFam" id="3.40.1450.10:FF:000002">
    <property type="entry name" value="2,3-bisphosphoglycerate-independent phosphoglycerate mutase"/>
    <property type="match status" value="1"/>
</dbReference>
<dbReference type="SUPFAM" id="SSF64158">
    <property type="entry name" value="2,3-Bisphosphoglycerate-independent phosphoglycerate mutase, substrate-binding domain"/>
    <property type="match status" value="1"/>
</dbReference>
<evidence type="ECO:0000256" key="4">
    <source>
        <dbReference type="ARBA" id="ARBA00004798"/>
    </source>
</evidence>
<dbReference type="EC" id="5.4.2.12" evidence="10 11"/>
<evidence type="ECO:0000256" key="8">
    <source>
        <dbReference type="ARBA" id="ARBA00023211"/>
    </source>
</evidence>
<evidence type="ECO:0000256" key="2">
    <source>
        <dbReference type="ARBA" id="ARBA00001936"/>
    </source>
</evidence>
<reference evidence="16 17" key="1">
    <citation type="journal article" date="2016" name="Nat. Commun.">
        <title>Thousands of microbial genomes shed light on interconnected biogeochemical processes in an aquifer system.</title>
        <authorList>
            <person name="Anantharaman K."/>
            <person name="Brown C.T."/>
            <person name="Hug L.A."/>
            <person name="Sharon I."/>
            <person name="Castelle C.J."/>
            <person name="Probst A.J."/>
            <person name="Thomas B.C."/>
            <person name="Singh A."/>
            <person name="Wilkins M.J."/>
            <person name="Karaoz U."/>
            <person name="Brodie E.L."/>
            <person name="Williams K.H."/>
            <person name="Hubbard S.S."/>
            <person name="Banfield J.F."/>
        </authorList>
    </citation>
    <scope>NUCLEOTIDE SEQUENCE [LARGE SCALE GENOMIC DNA]</scope>
</reference>
<sequence>MKTVLLIVLDGWGVAPDSPGNAITQAKKPFYDSLLGSYPNGLLKASGEAVGLPRGEDGNTETGHLNLGAGRIVYQDLPRINMSITDGTFFQNTSLMSALSHLNMTGGNLHLLGLIGAGGVHSNIEHLFALLDFCRQQQFDRVFLHLFTDGRDSPPTSSLIYLDQVNDKIKSVGIGKIATISGRYYAMDRDFRWERTEKAYLALTEGIGKKFATYTDAVKDAYAKGETDEFITPTVITENGEPVGKIKEGDSAIFFNFRIDRPRQLTKAFVLDDFQGEANVTAFDPFAVKYFKKHDAQVEQHPPFKRGEKIKDLFFVTMTEYSMNVDVSAVAFPPQRVLYPLGRVLSEKNLKQLRIAESEKERFVTYYFNGLLEKPFPGEDRLIVPSPKVATYDLQPEMSSEEITNKILENLQKQIYSFILVNFAHPDMVAHTGNLAASIKACEAADRSLAKIIPEALSQNTSIIITGDHGNAEELIDTSTNKPDTEHSTAPVPFIYVDNSVKGKSKSLPAGILADVSPTILAILGIPKPTNMVGRNLLENF</sequence>
<evidence type="ECO:0000256" key="6">
    <source>
        <dbReference type="ARBA" id="ARBA00022723"/>
    </source>
</evidence>
<dbReference type="EMBL" id="MFJE01000020">
    <property type="protein sequence ID" value="OGG14375.1"/>
    <property type="molecule type" value="Genomic_DNA"/>
</dbReference>
<dbReference type="NCBIfam" id="TIGR01307">
    <property type="entry name" value="pgm_bpd_ind"/>
    <property type="match status" value="1"/>
</dbReference>
<comment type="catalytic activity">
    <reaction evidence="1 10">
        <text>(2R)-2-phosphoglycerate = (2R)-3-phosphoglycerate</text>
        <dbReference type="Rhea" id="RHEA:15901"/>
        <dbReference type="ChEBI" id="CHEBI:58272"/>
        <dbReference type="ChEBI" id="CHEBI:58289"/>
        <dbReference type="EC" id="5.4.2.12"/>
    </reaction>
</comment>
<dbReference type="GO" id="GO:0004619">
    <property type="term" value="F:phosphoglycerate mutase activity"/>
    <property type="evidence" value="ECO:0007669"/>
    <property type="project" value="UniProtKB-UniRule"/>
</dbReference>
<feature type="binding site" evidence="13">
    <location>
        <position position="10"/>
    </location>
    <ligand>
        <name>Mn(2+)</name>
        <dbReference type="ChEBI" id="CHEBI:29035"/>
        <label>2</label>
    </ligand>
</feature>
<dbReference type="Pfam" id="PF06415">
    <property type="entry name" value="iPGM_N"/>
    <property type="match status" value="1"/>
</dbReference>
<evidence type="ECO:0000256" key="10">
    <source>
        <dbReference type="HAMAP-Rule" id="MF_01038"/>
    </source>
</evidence>
<dbReference type="CDD" id="cd16010">
    <property type="entry name" value="iPGM"/>
    <property type="match status" value="1"/>
</dbReference>
<dbReference type="InterPro" id="IPR011258">
    <property type="entry name" value="BPG-indep_PGM_N"/>
</dbReference>
<feature type="binding site" evidence="13">
    <location>
        <position position="427"/>
    </location>
    <ligand>
        <name>Mn(2+)</name>
        <dbReference type="ChEBI" id="CHEBI:29035"/>
        <label>1</label>
    </ligand>
</feature>
<organism evidence="16 17">
    <name type="scientific">Candidatus Gottesmanbacteria bacterium RIFCSPHIGHO2_01_FULL_39_10</name>
    <dbReference type="NCBI Taxonomy" id="1798375"/>
    <lineage>
        <taxon>Bacteria</taxon>
        <taxon>Candidatus Gottesmaniibacteriota</taxon>
    </lineage>
</organism>
<gene>
    <name evidence="10" type="primary">gpmI</name>
    <name evidence="16" type="ORF">A2773_02975</name>
</gene>
<dbReference type="GO" id="GO:0006096">
    <property type="term" value="P:glycolytic process"/>
    <property type="evidence" value="ECO:0007669"/>
    <property type="project" value="UniProtKB-UniRule"/>
</dbReference>
<proteinExistence type="inferred from homology"/>
<dbReference type="InterPro" id="IPR017850">
    <property type="entry name" value="Alkaline_phosphatase_core_sf"/>
</dbReference>
<feature type="binding site" evidence="10 12">
    <location>
        <position position="360"/>
    </location>
    <ligand>
        <name>substrate</name>
    </ligand>
</feature>
<comment type="caution">
    <text evidence="10">Lacks conserved residue(s) required for the propagation of feature annotation.</text>
</comment>
<dbReference type="SUPFAM" id="SSF53649">
    <property type="entry name" value="Alkaline phosphatase-like"/>
    <property type="match status" value="1"/>
</dbReference>
<feature type="binding site" evidence="10 12">
    <location>
        <begin position="151"/>
        <end position="152"/>
    </location>
    <ligand>
        <name>substrate</name>
    </ligand>
</feature>
<evidence type="ECO:0000256" key="11">
    <source>
        <dbReference type="NCBIfam" id="TIGR01307"/>
    </source>
</evidence>
<feature type="binding site" evidence="13">
    <location>
        <position position="468"/>
    </location>
    <ligand>
        <name>Mn(2+)</name>
        <dbReference type="ChEBI" id="CHEBI:29035"/>
        <label>2</label>
    </ligand>
</feature>
<keyword evidence="8 13" id="KW-0464">Manganese</keyword>